<evidence type="ECO:0000259" key="3">
    <source>
        <dbReference type="Pfam" id="PF16640"/>
    </source>
</evidence>
<accession>A0A7W9FEJ3</accession>
<dbReference type="Gene3D" id="2.60.40.10">
    <property type="entry name" value="Immunoglobulins"/>
    <property type="match status" value="1"/>
</dbReference>
<feature type="signal peptide" evidence="2">
    <location>
        <begin position="1"/>
        <end position="24"/>
    </location>
</feature>
<sequence>MLKFRSAAIAASFASALVASTALAGAPGTVTTITSQSPNPSTVGASVNLTATVTNPSAAQCFGAIQFLDGGTPLGGAAALTTVDPGSSSVTASRVFPTAGARSVTASYTSTNGCPTSASAAVTQTVNAVAAAVPTVGEWTMWGLAGLIALGGGIVLSRRSRRFV</sequence>
<evidence type="ECO:0000313" key="5">
    <source>
        <dbReference type="Proteomes" id="UP000545037"/>
    </source>
</evidence>
<keyword evidence="1" id="KW-1133">Transmembrane helix</keyword>
<dbReference type="RefSeq" id="WP_183213474.1">
    <property type="nucleotide sequence ID" value="NZ_JACHOR010000003.1"/>
</dbReference>
<protein>
    <recommendedName>
        <fullName evidence="3">Bacterial Ig-like domain-containing protein</fullName>
    </recommendedName>
</protein>
<feature type="transmembrane region" description="Helical" evidence="1">
    <location>
        <begin position="139"/>
        <end position="157"/>
    </location>
</feature>
<name>A0A7W9FEJ3_9CAUL</name>
<comment type="caution">
    <text evidence="4">The sequence shown here is derived from an EMBL/GenBank/DDBJ whole genome shotgun (WGS) entry which is preliminary data.</text>
</comment>
<dbReference type="EMBL" id="JACHOR010000003">
    <property type="protein sequence ID" value="MBB5746516.1"/>
    <property type="molecule type" value="Genomic_DNA"/>
</dbReference>
<proteinExistence type="predicted"/>
<keyword evidence="1" id="KW-0812">Transmembrane</keyword>
<dbReference type="InterPro" id="IPR013783">
    <property type="entry name" value="Ig-like_fold"/>
</dbReference>
<dbReference type="Pfam" id="PF16640">
    <property type="entry name" value="Big_3_5"/>
    <property type="match status" value="1"/>
</dbReference>
<feature type="chain" id="PRO_5030987106" description="Bacterial Ig-like domain-containing protein" evidence="2">
    <location>
        <begin position="25"/>
        <end position="164"/>
    </location>
</feature>
<organism evidence="4 5">
    <name type="scientific">Brevundimonas variabilis</name>
    <dbReference type="NCBI Taxonomy" id="74312"/>
    <lineage>
        <taxon>Bacteria</taxon>
        <taxon>Pseudomonadati</taxon>
        <taxon>Pseudomonadota</taxon>
        <taxon>Alphaproteobacteria</taxon>
        <taxon>Caulobacterales</taxon>
        <taxon>Caulobacteraceae</taxon>
        <taxon>Brevundimonas</taxon>
    </lineage>
</organism>
<feature type="domain" description="Bacterial Ig-like" evidence="3">
    <location>
        <begin position="35"/>
        <end position="127"/>
    </location>
</feature>
<keyword evidence="1" id="KW-0472">Membrane</keyword>
<evidence type="ECO:0000256" key="2">
    <source>
        <dbReference type="SAM" id="SignalP"/>
    </source>
</evidence>
<dbReference type="InterPro" id="IPR032109">
    <property type="entry name" value="Big_3_5"/>
</dbReference>
<reference evidence="4 5" key="1">
    <citation type="submission" date="2020-08" db="EMBL/GenBank/DDBJ databases">
        <title>Genomic Encyclopedia of Type Strains, Phase IV (KMG-IV): sequencing the most valuable type-strain genomes for metagenomic binning, comparative biology and taxonomic classification.</title>
        <authorList>
            <person name="Goeker M."/>
        </authorList>
    </citation>
    <scope>NUCLEOTIDE SEQUENCE [LARGE SCALE GENOMIC DNA]</scope>
    <source>
        <strain evidence="4 5">DSM 4737</strain>
    </source>
</reference>
<dbReference type="AlphaFoldDB" id="A0A7W9FEJ3"/>
<evidence type="ECO:0000256" key="1">
    <source>
        <dbReference type="SAM" id="Phobius"/>
    </source>
</evidence>
<gene>
    <name evidence="4" type="ORF">GGR13_002120</name>
</gene>
<dbReference type="Proteomes" id="UP000545037">
    <property type="component" value="Unassembled WGS sequence"/>
</dbReference>
<keyword evidence="2" id="KW-0732">Signal</keyword>
<keyword evidence="5" id="KW-1185">Reference proteome</keyword>
<evidence type="ECO:0000313" key="4">
    <source>
        <dbReference type="EMBL" id="MBB5746516.1"/>
    </source>
</evidence>